<feature type="transmembrane region" description="Helical" evidence="5">
    <location>
        <begin position="23"/>
        <end position="47"/>
    </location>
</feature>
<dbReference type="eggNOG" id="COG0842">
    <property type="taxonomic scope" value="Bacteria"/>
</dbReference>
<keyword evidence="5" id="KW-1003">Cell membrane</keyword>
<evidence type="ECO:0000256" key="2">
    <source>
        <dbReference type="ARBA" id="ARBA00022692"/>
    </source>
</evidence>
<evidence type="ECO:0000256" key="3">
    <source>
        <dbReference type="ARBA" id="ARBA00022989"/>
    </source>
</evidence>
<name>E4U595_OCEP5</name>
<dbReference type="STRING" id="670487.Ocepr_2119"/>
<keyword evidence="5" id="KW-0813">Transport</keyword>
<dbReference type="RefSeq" id="WP_013458739.1">
    <property type="nucleotide sequence ID" value="NC_014761.1"/>
</dbReference>
<evidence type="ECO:0000313" key="7">
    <source>
        <dbReference type="EMBL" id="ADR37569.1"/>
    </source>
</evidence>
<feature type="transmembrane region" description="Helical" evidence="5">
    <location>
        <begin position="53"/>
        <end position="71"/>
    </location>
</feature>
<dbReference type="Pfam" id="PF01061">
    <property type="entry name" value="ABC2_membrane"/>
    <property type="match status" value="1"/>
</dbReference>
<sequence precursor="true">MIPAFLRPLWAFVFRDFHLTRRYFSWVVVFTFYALVNSATIALIGVAAGDERLTLTLVLGVLLWSFLSAMFQEISNSISYERWEGTLEYTFMAPVHRLTHLLGVSLFAVAYSVVRTIVIMVGLLLFVHLSFAGANLWGVLVVLLVASVAFMGLGLVAAILPVLSPENGAQATNIVQGVLLLVSGIYYPVEVLPAWVQPLSVLSPATYALAAARKLMGLDRPLTEAGTLAGAPLGAVTHELLVLALMGVVLVPLGLWIFGLVELWAKRTGKLKRTG</sequence>
<evidence type="ECO:0000313" key="8">
    <source>
        <dbReference type="Proteomes" id="UP000008722"/>
    </source>
</evidence>
<dbReference type="OrthoDB" id="9788252at2"/>
<dbReference type="PANTHER" id="PTHR43229:SF2">
    <property type="entry name" value="NODULATION PROTEIN J"/>
    <property type="match status" value="1"/>
</dbReference>
<dbReference type="PROSITE" id="PS51012">
    <property type="entry name" value="ABC_TM2"/>
    <property type="match status" value="1"/>
</dbReference>
<evidence type="ECO:0000256" key="4">
    <source>
        <dbReference type="ARBA" id="ARBA00023136"/>
    </source>
</evidence>
<feature type="transmembrane region" description="Helical" evidence="5">
    <location>
        <begin position="137"/>
        <end position="159"/>
    </location>
</feature>
<evidence type="ECO:0000256" key="1">
    <source>
        <dbReference type="ARBA" id="ARBA00004141"/>
    </source>
</evidence>
<feature type="transmembrane region" description="Helical" evidence="5">
    <location>
        <begin position="240"/>
        <end position="265"/>
    </location>
</feature>
<gene>
    <name evidence="7" type="ordered locus">Ocepr_2119</name>
</gene>
<accession>E4U595</accession>
<dbReference type="InterPro" id="IPR051784">
    <property type="entry name" value="Nod_factor_ABC_transporter"/>
</dbReference>
<protein>
    <recommendedName>
        <fullName evidence="5">Transport permease protein</fullName>
    </recommendedName>
</protein>
<dbReference type="InterPro" id="IPR047817">
    <property type="entry name" value="ABC2_TM_bact-type"/>
</dbReference>
<dbReference type="GO" id="GO:0005886">
    <property type="term" value="C:plasma membrane"/>
    <property type="evidence" value="ECO:0007669"/>
    <property type="project" value="UniProtKB-SubCell"/>
</dbReference>
<comment type="subcellular location">
    <subcellularLocation>
        <location evidence="5">Cell membrane</location>
        <topology evidence="5">Multi-pass membrane protein</topology>
    </subcellularLocation>
    <subcellularLocation>
        <location evidence="1">Membrane</location>
        <topology evidence="1">Multi-pass membrane protein</topology>
    </subcellularLocation>
</comment>
<dbReference type="EMBL" id="CP002361">
    <property type="protein sequence ID" value="ADR37569.1"/>
    <property type="molecule type" value="Genomic_DNA"/>
</dbReference>
<comment type="similarity">
    <text evidence="5">Belongs to the ABC-2 integral membrane protein family.</text>
</comment>
<comment type="caution">
    <text evidence="5">Lacks conserved residue(s) required for the propagation of feature annotation.</text>
</comment>
<dbReference type="Proteomes" id="UP000008722">
    <property type="component" value="Chromosome"/>
</dbReference>
<reference evidence="8" key="1">
    <citation type="submission" date="2010-11" db="EMBL/GenBank/DDBJ databases">
        <title>The complete sequence of chromosome of Oceanithermus profundus DSM 14977.</title>
        <authorList>
            <consortium name="US DOE Joint Genome Institute (JGI-PGF)"/>
            <person name="Lucas S."/>
            <person name="Copeland A."/>
            <person name="Lapidus A."/>
            <person name="Bruce D."/>
            <person name="Goodwin L."/>
            <person name="Pitluck S."/>
            <person name="Kyrpides N."/>
            <person name="Mavromatis K."/>
            <person name="Pagani I."/>
            <person name="Ivanova N."/>
            <person name="Zhang X."/>
            <person name="Brettin T."/>
            <person name="Detter J.C."/>
            <person name="Tapia R."/>
            <person name="Han C."/>
            <person name="Land M."/>
            <person name="Hauser L."/>
            <person name="Markowitz V."/>
            <person name="Cheng J.-F."/>
            <person name="Hugenholtz P."/>
            <person name="Woyke T."/>
            <person name="Wu D."/>
            <person name="Tindall B."/>
            <person name="Faehnrich R."/>
            <person name="Brambilla E."/>
            <person name="Klenk H.-P."/>
            <person name="Eisen J.A."/>
        </authorList>
    </citation>
    <scope>NUCLEOTIDE SEQUENCE [LARGE SCALE GENOMIC DNA]</scope>
    <source>
        <strain evidence="8">DSM 14977 / NBRC 100410 / VKM B-2274 / 506</strain>
    </source>
</reference>
<dbReference type="AlphaFoldDB" id="E4U595"/>
<keyword evidence="2 5" id="KW-0812">Transmembrane</keyword>
<dbReference type="InterPro" id="IPR013525">
    <property type="entry name" value="ABC2_TM"/>
</dbReference>
<evidence type="ECO:0000259" key="6">
    <source>
        <dbReference type="PROSITE" id="PS51012"/>
    </source>
</evidence>
<reference evidence="7 8" key="2">
    <citation type="journal article" date="2011" name="Stand. Genomic Sci.">
        <title>Complete genome sequence of Oceanithermus profundus type strain (506).</title>
        <authorList>
            <person name="Pati A."/>
            <person name="Zhang X."/>
            <person name="Lapidus A."/>
            <person name="Nolan M."/>
            <person name="Lucas S."/>
            <person name="Del Rio T.G."/>
            <person name="Tice H."/>
            <person name="Cheng J.F."/>
            <person name="Tapia R."/>
            <person name="Han C."/>
            <person name="Goodwin L."/>
            <person name="Pitluck S."/>
            <person name="Liolios K."/>
            <person name="Pagani I."/>
            <person name="Ivanova N."/>
            <person name="Mavromatis K."/>
            <person name="Chen A."/>
            <person name="Palaniappan K."/>
            <person name="Hauser L."/>
            <person name="Jeffries C.D."/>
            <person name="Brambilla E.M."/>
            <person name="Rohl A."/>
            <person name="Mwirichia R."/>
            <person name="Rohde M."/>
            <person name="Tindall B.J."/>
            <person name="Sikorski J."/>
            <person name="Wirth R."/>
            <person name="Goker M."/>
            <person name="Woyke T."/>
            <person name="Detter J.C."/>
            <person name="Bristow J."/>
            <person name="Eisen J.A."/>
            <person name="Markowitz V."/>
            <person name="Hugenholtz P."/>
            <person name="Kyrpides N.C."/>
            <person name="Klenk H.P."/>
            <person name="Land M."/>
        </authorList>
    </citation>
    <scope>NUCLEOTIDE SEQUENCE [LARGE SCALE GENOMIC DNA]</scope>
    <source>
        <strain evidence="8">DSM 14977 / NBRC 100410 / VKM B-2274 / 506</strain>
    </source>
</reference>
<dbReference type="HOGENOM" id="CLU_089201_0_0_0"/>
<evidence type="ECO:0000256" key="5">
    <source>
        <dbReference type="RuleBase" id="RU361157"/>
    </source>
</evidence>
<dbReference type="KEGG" id="opr:Ocepr_2119"/>
<feature type="domain" description="ABC transmembrane type-2" evidence="6">
    <location>
        <begin position="17"/>
        <end position="261"/>
    </location>
</feature>
<keyword evidence="8" id="KW-1185">Reference proteome</keyword>
<keyword evidence="3 5" id="KW-1133">Transmembrane helix</keyword>
<proteinExistence type="inferred from homology"/>
<feature type="transmembrane region" description="Helical" evidence="5">
    <location>
        <begin position="101"/>
        <end position="131"/>
    </location>
</feature>
<organism evidence="7 8">
    <name type="scientific">Oceanithermus profundus (strain DSM 14977 / NBRC 100410 / VKM B-2274 / 506)</name>
    <dbReference type="NCBI Taxonomy" id="670487"/>
    <lineage>
        <taxon>Bacteria</taxon>
        <taxon>Thermotogati</taxon>
        <taxon>Deinococcota</taxon>
        <taxon>Deinococci</taxon>
        <taxon>Thermales</taxon>
        <taxon>Thermaceae</taxon>
        <taxon>Oceanithermus</taxon>
    </lineage>
</organism>
<dbReference type="PANTHER" id="PTHR43229">
    <property type="entry name" value="NODULATION PROTEIN J"/>
    <property type="match status" value="1"/>
</dbReference>
<dbReference type="GO" id="GO:0140359">
    <property type="term" value="F:ABC-type transporter activity"/>
    <property type="evidence" value="ECO:0007669"/>
    <property type="project" value="InterPro"/>
</dbReference>
<keyword evidence="4 5" id="KW-0472">Membrane</keyword>